<dbReference type="EMBL" id="CAJPWZ010001890">
    <property type="protein sequence ID" value="CAG2226284.1"/>
    <property type="molecule type" value="Genomic_DNA"/>
</dbReference>
<dbReference type="AlphaFoldDB" id="A0A8S3SXU2"/>
<name>A0A8S3SXU2_MYTED</name>
<proteinExistence type="predicted"/>
<dbReference type="OrthoDB" id="6078375at2759"/>
<accession>A0A8S3SXU2</accession>
<dbReference type="PANTHER" id="PTHR45823:SF1">
    <property type="entry name" value="T-SNARE COILED-COIL HOMOLOGY DOMAIN-CONTAINING PROTEIN"/>
    <property type="match status" value="1"/>
</dbReference>
<sequence length="151" mass="17932">MNNFDIFDGTSTPEWSLFKTNFDFTAIKNGWNQEQTLQMLISKLSGKALKFYERRPNTIQKDYEALCKLFEDRFDWVGYSYLSLKHLENIAPYPGELIEEFKHRIEELVEGTFPNKSKKDQEQLVIENFINACCCDEEERELVKKSCWMFS</sequence>
<evidence type="ECO:0000313" key="2">
    <source>
        <dbReference type="Proteomes" id="UP000683360"/>
    </source>
</evidence>
<organism evidence="1 2">
    <name type="scientific">Mytilus edulis</name>
    <name type="common">Blue mussel</name>
    <dbReference type="NCBI Taxonomy" id="6550"/>
    <lineage>
        <taxon>Eukaryota</taxon>
        <taxon>Metazoa</taxon>
        <taxon>Spiralia</taxon>
        <taxon>Lophotrochozoa</taxon>
        <taxon>Mollusca</taxon>
        <taxon>Bivalvia</taxon>
        <taxon>Autobranchia</taxon>
        <taxon>Pteriomorphia</taxon>
        <taxon>Mytilida</taxon>
        <taxon>Mytiloidea</taxon>
        <taxon>Mytilidae</taxon>
        <taxon>Mytilinae</taxon>
        <taxon>Mytilus</taxon>
    </lineage>
</organism>
<gene>
    <name evidence="1" type="ORF">MEDL_39364</name>
</gene>
<dbReference type="Proteomes" id="UP000683360">
    <property type="component" value="Unassembled WGS sequence"/>
</dbReference>
<evidence type="ECO:0000313" key="1">
    <source>
        <dbReference type="EMBL" id="CAG2226284.1"/>
    </source>
</evidence>
<comment type="caution">
    <text evidence="1">The sequence shown here is derived from an EMBL/GenBank/DDBJ whole genome shotgun (WGS) entry which is preliminary data.</text>
</comment>
<protein>
    <submittedName>
        <fullName evidence="1">Uncharacterized protein</fullName>
    </submittedName>
</protein>
<dbReference type="PANTHER" id="PTHR45823">
    <property type="entry name" value="T-SNARE COILED-COIL HOMOLOGY DOMAIN-CONTAINING PROTEIN"/>
    <property type="match status" value="1"/>
</dbReference>
<reference evidence="1" key="1">
    <citation type="submission" date="2021-03" db="EMBL/GenBank/DDBJ databases">
        <authorList>
            <person name="Bekaert M."/>
        </authorList>
    </citation>
    <scope>NUCLEOTIDE SEQUENCE</scope>
</reference>
<keyword evidence="2" id="KW-1185">Reference proteome</keyword>